<dbReference type="SUPFAM" id="SSF160631">
    <property type="entry name" value="SMI1/KNR4-like"/>
    <property type="match status" value="1"/>
</dbReference>
<dbReference type="PATRIC" id="fig|1094562.3.peg.1101"/>
<feature type="domain" description="Knr4/Smi1-like" evidence="1">
    <location>
        <begin position="29"/>
        <end position="148"/>
    </location>
</feature>
<dbReference type="InterPro" id="IPR054259">
    <property type="entry name" value="DUF6990"/>
</dbReference>
<organism evidence="2 3">
    <name type="scientific">Bartonella vinsonii subsp. arupensis OK-94-513</name>
    <dbReference type="NCBI Taxonomy" id="1094562"/>
    <lineage>
        <taxon>Bacteria</taxon>
        <taxon>Pseudomonadati</taxon>
        <taxon>Pseudomonadota</taxon>
        <taxon>Alphaproteobacteria</taxon>
        <taxon>Hyphomicrobiales</taxon>
        <taxon>Bartonellaceae</taxon>
        <taxon>Bartonella</taxon>
    </lineage>
</organism>
<dbReference type="InterPro" id="IPR037883">
    <property type="entry name" value="Knr4/Smi1-like_sf"/>
</dbReference>
<dbReference type="SMART" id="SM00860">
    <property type="entry name" value="SMI1_KNR4"/>
    <property type="match status" value="1"/>
</dbReference>
<dbReference type="HOGENOM" id="CLU_367114_0_0_5"/>
<accession>J0QPI2</accession>
<dbReference type="Gene3D" id="3.40.1580.10">
    <property type="entry name" value="SMI1/KNR4-like"/>
    <property type="match status" value="1"/>
</dbReference>
<sequence>MKTYTLNDVIELVDKYEGDIVNFCSEEKAVDDIWIKKAEKTLGLQFTTSYKAFLKKYGGGEIAGYEIFSLYKDCVEFPFNDIVHQNLNYYRKEGFATPEQLVVNRTDFGETFYFDYTQFRDGECPLYVMLPSEDCEYYASNFYEFLCKRIMEHVGGGMTMQTKDATEILKKVGWEPHRDEIGDMFAYYHLPDRIVRIHYGVIDYGQDSGRLWVSSSLTTVAYCLGCEYINGKESQHQYEDMLISSEENFGVTALEFFENHVKVALNKVLAWAQEQDIEQKLREESANHSLIAKALLGDIEALRNYKSISQLYTPEFSDYEKMTQVERAIFFAEAYKNNELDDLLARKKPKQRSISLTTATRILKTEGWLATEPGKMWLVLPDRFIQFDFGFIRLHDDYNVHLEAEISNEEISVACHYIHDSGKYRKISATNIYQSFNTIGGGLFSGVDKGIDIRVETLNEQELIKISERIIQWARAQDLQGSIEGKTLVQKYNYNTDIIWHLACLALTGKINVLKSYQNLLALGTISEHLESNIVEKSVKYAVEFAEKHLKILKEREVADARIGVQSLAFLNTVSKTLKMMNWTVYRDKNYNYNAYFISKDRIINIVYSFDRKGKIPVVVFKASLSTLAFSTAHRDVFFEKPQYIALKEAEEVYTVSSVEVEEGKLKQICADILEWADQQNVNQIIYDYAALPTDSEFCLAEFHLIALILTGNVKKLKFYKESFQRKNYLGFVDTITRYDIDKALTLAQGYRTFFQKTL</sequence>
<dbReference type="Proteomes" id="UP000002304">
    <property type="component" value="Unassembled WGS sequence"/>
</dbReference>
<dbReference type="EMBL" id="AILZ01000028">
    <property type="protein sequence ID" value="EJF87641.1"/>
    <property type="molecule type" value="Genomic_DNA"/>
</dbReference>
<evidence type="ECO:0000313" key="3">
    <source>
        <dbReference type="Proteomes" id="UP000002304"/>
    </source>
</evidence>
<proteinExistence type="predicted"/>
<dbReference type="InterPro" id="IPR018958">
    <property type="entry name" value="Knr4/Smi1-like_dom"/>
</dbReference>
<dbReference type="Pfam" id="PF14568">
    <property type="entry name" value="SUKH_6"/>
    <property type="match status" value="1"/>
</dbReference>
<reference evidence="2 3" key="1">
    <citation type="submission" date="2012-03" db="EMBL/GenBank/DDBJ databases">
        <title>The Genome Sequence of Bartonella vinsonii subsp. arupensis OK-94-513.</title>
        <authorList>
            <consortium name="The Broad Institute Genome Sequencing Platform"/>
            <consortium name="The Broad Institute Genome Sequencing Center for Infectious Disease"/>
            <person name="Feldgarden M."/>
            <person name="Kirby J."/>
            <person name="Kosoy M."/>
            <person name="Birtles R."/>
            <person name="Probert W.S."/>
            <person name="Chiaraviglio L."/>
            <person name="Young S.K."/>
            <person name="Zeng Q."/>
            <person name="Gargeya S."/>
            <person name="Fitzgerald M."/>
            <person name="Haas B."/>
            <person name="Abouelleil A."/>
            <person name="Alvarado L."/>
            <person name="Arachchi H.M."/>
            <person name="Berlin A."/>
            <person name="Chapman S.B."/>
            <person name="Gearin G."/>
            <person name="Goldberg J."/>
            <person name="Griggs A."/>
            <person name="Gujja S."/>
            <person name="Hansen M."/>
            <person name="Heiman D."/>
            <person name="Howarth C."/>
            <person name="Larimer J."/>
            <person name="Lui A."/>
            <person name="MacDonald P.J.P."/>
            <person name="McCowen C."/>
            <person name="Montmayeur A."/>
            <person name="Murphy C."/>
            <person name="Neiman D."/>
            <person name="Pearson M."/>
            <person name="Priest M."/>
            <person name="Roberts A."/>
            <person name="Saif S."/>
            <person name="Shea T."/>
            <person name="Sisk P."/>
            <person name="Stolte C."/>
            <person name="Sykes S."/>
            <person name="Wortman J."/>
            <person name="Nusbaum C."/>
            <person name="Birren B."/>
        </authorList>
    </citation>
    <scope>NUCLEOTIDE SEQUENCE [LARGE SCALE GENOMIC DNA]</scope>
    <source>
        <strain evidence="2 3">OK-94-513</strain>
    </source>
</reference>
<comment type="caution">
    <text evidence="2">The sequence shown here is derived from an EMBL/GenBank/DDBJ whole genome shotgun (WGS) entry which is preliminary data.</text>
</comment>
<name>J0QPI2_BARVI</name>
<dbReference type="Pfam" id="PF22499">
    <property type="entry name" value="DUF6990"/>
    <property type="match status" value="3"/>
</dbReference>
<evidence type="ECO:0000259" key="1">
    <source>
        <dbReference type="SMART" id="SM00860"/>
    </source>
</evidence>
<evidence type="ECO:0000313" key="2">
    <source>
        <dbReference type="EMBL" id="EJF87641.1"/>
    </source>
</evidence>
<dbReference type="STRING" id="1094562.ME1_00996"/>
<dbReference type="AlphaFoldDB" id="J0QPI2"/>
<gene>
    <name evidence="2" type="ORF">ME1_00996</name>
</gene>
<protein>
    <recommendedName>
        <fullName evidence="1">Knr4/Smi1-like domain-containing protein</fullName>
    </recommendedName>
</protein>